<proteinExistence type="predicted"/>
<dbReference type="Proteomes" id="UP001211907">
    <property type="component" value="Unassembled WGS sequence"/>
</dbReference>
<evidence type="ECO:0000313" key="2">
    <source>
        <dbReference type="Proteomes" id="UP001211907"/>
    </source>
</evidence>
<dbReference type="AlphaFoldDB" id="A0AAD5XE56"/>
<protein>
    <submittedName>
        <fullName evidence="1">Uncharacterized protein</fullName>
    </submittedName>
</protein>
<dbReference type="PANTHER" id="PTHR33604:SF3">
    <property type="entry name" value="OSJNBA0004B13.7 PROTEIN"/>
    <property type="match status" value="1"/>
</dbReference>
<name>A0AAD5XE56_9FUNG</name>
<evidence type="ECO:0000313" key="1">
    <source>
        <dbReference type="EMBL" id="KAJ3111821.1"/>
    </source>
</evidence>
<keyword evidence="2" id="KW-1185">Reference proteome</keyword>
<dbReference type="PANTHER" id="PTHR33604">
    <property type="entry name" value="OSJNBA0004B13.7 PROTEIN"/>
    <property type="match status" value="1"/>
</dbReference>
<organism evidence="1 2">
    <name type="scientific">Physocladia obscura</name>
    <dbReference type="NCBI Taxonomy" id="109957"/>
    <lineage>
        <taxon>Eukaryota</taxon>
        <taxon>Fungi</taxon>
        <taxon>Fungi incertae sedis</taxon>
        <taxon>Chytridiomycota</taxon>
        <taxon>Chytridiomycota incertae sedis</taxon>
        <taxon>Chytridiomycetes</taxon>
        <taxon>Chytridiales</taxon>
        <taxon>Chytriomycetaceae</taxon>
        <taxon>Physocladia</taxon>
    </lineage>
</organism>
<accession>A0AAD5XE56</accession>
<dbReference type="EMBL" id="JADGJH010001595">
    <property type="protein sequence ID" value="KAJ3111821.1"/>
    <property type="molecule type" value="Genomic_DNA"/>
</dbReference>
<comment type="caution">
    <text evidence="1">The sequence shown here is derived from an EMBL/GenBank/DDBJ whole genome shotgun (WGS) entry which is preliminary data.</text>
</comment>
<reference evidence="1" key="1">
    <citation type="submission" date="2020-05" db="EMBL/GenBank/DDBJ databases">
        <title>Phylogenomic resolution of chytrid fungi.</title>
        <authorList>
            <person name="Stajich J.E."/>
            <person name="Amses K."/>
            <person name="Simmons R."/>
            <person name="Seto K."/>
            <person name="Myers J."/>
            <person name="Bonds A."/>
            <person name="Quandt C.A."/>
            <person name="Barry K."/>
            <person name="Liu P."/>
            <person name="Grigoriev I."/>
            <person name="Longcore J.E."/>
            <person name="James T.Y."/>
        </authorList>
    </citation>
    <scope>NUCLEOTIDE SEQUENCE</scope>
    <source>
        <strain evidence="1">JEL0513</strain>
    </source>
</reference>
<gene>
    <name evidence="1" type="ORF">HK100_002547</name>
</gene>
<sequence>MEPGVSNNLSIPPEYAGIIHVSPRAGRDFQQSLDLALETTSKLFACDYYLAISSKITVTKANNFSFTEAKILADVLNEYSPSVASFATPNQATTKSVDVLLGFDTSIVLFHSSVVSFFISKDQPQFCRGDQISHECYSFLCNAFSAFAFRESSLQIEALQITSSTHKPPGNYSQFLESGFHEKYPIYGAFLKPFDIWWHPVAKTPKPSPSTVLSRVSLFYNPNHPLLKTNSWLLPGQKLSYSPQPIFPQKLYIHIHIFTSFERTPRFNTLFESINNAHRLLTTAATVSITIHIDAAPVSKHESLKSAMNLKSLRSKHGHVKLRVGVNSVNARFHGRHGRDAADAWIPLSQSLRRHSREFAVFLNDEIVTTVSPHFLEFSIQMIDAYFRPHSNSSDNFNDTQILRNAVAGVSLCPNPTWDFVNNVLWDPPKQQQKTPYLLQYPCEPAMLLSAESWMDFVEWKLVQKPWLDPLVPNSMTNGLWPRDSWVKAFFRFMVETGRTLIYPNLHGDFGIIDYVDQKQGMGVHVKKGCKTARIRVLDLKKQLKKRAIGEEYLTDDIRFLENVAQSVNDEIRFVLFKNLTPPPLETLPFYNAYFQHSTTNTLTKLGEKITSFDTCTM</sequence>